<dbReference type="InterPro" id="IPR010994">
    <property type="entry name" value="RuvA_2-like"/>
</dbReference>
<evidence type="ECO:0000256" key="3">
    <source>
        <dbReference type="ARBA" id="ARBA00022722"/>
    </source>
</evidence>
<dbReference type="SUPFAM" id="SSF52980">
    <property type="entry name" value="Restriction endonuclease-like"/>
    <property type="match status" value="1"/>
</dbReference>
<dbReference type="SMART" id="SM00891">
    <property type="entry name" value="ERCC4"/>
    <property type="match status" value="1"/>
</dbReference>
<keyword evidence="9" id="KW-0539">Nucleus</keyword>
<feature type="compositionally biased region" description="Basic and acidic residues" evidence="10">
    <location>
        <begin position="527"/>
        <end position="537"/>
    </location>
</feature>
<comment type="subcellular location">
    <subcellularLocation>
        <location evidence="1">Nucleus</location>
    </subcellularLocation>
</comment>
<dbReference type="CDD" id="cd20078">
    <property type="entry name" value="XPF_nuclease_XPF_euk"/>
    <property type="match status" value="1"/>
</dbReference>
<evidence type="ECO:0000259" key="11">
    <source>
        <dbReference type="SMART" id="SM00891"/>
    </source>
</evidence>
<dbReference type="SUPFAM" id="SSF47781">
    <property type="entry name" value="RuvA domain 2-like"/>
    <property type="match status" value="1"/>
</dbReference>
<keyword evidence="5" id="KW-0227">DNA damage</keyword>
<dbReference type="GO" id="GO:0000110">
    <property type="term" value="C:nucleotide-excision repair factor 1 complex"/>
    <property type="evidence" value="ECO:0007669"/>
    <property type="project" value="TreeGrafter"/>
</dbReference>
<dbReference type="GO" id="GO:0003697">
    <property type="term" value="F:single-stranded DNA binding"/>
    <property type="evidence" value="ECO:0007669"/>
    <property type="project" value="TreeGrafter"/>
</dbReference>
<organism evidence="12 13">
    <name type="scientific">Tilletiaria anomala (strain ATCC 24038 / CBS 436.72 / UBC 951)</name>
    <dbReference type="NCBI Taxonomy" id="1037660"/>
    <lineage>
        <taxon>Eukaryota</taxon>
        <taxon>Fungi</taxon>
        <taxon>Dikarya</taxon>
        <taxon>Basidiomycota</taxon>
        <taxon>Ustilaginomycotina</taxon>
        <taxon>Exobasidiomycetes</taxon>
        <taxon>Georgefischeriales</taxon>
        <taxon>Tilletiariaceae</taxon>
        <taxon>Tilletiaria</taxon>
    </lineage>
</organism>
<dbReference type="Proteomes" id="UP000027361">
    <property type="component" value="Unassembled WGS sequence"/>
</dbReference>
<dbReference type="PANTHER" id="PTHR10150">
    <property type="entry name" value="DNA REPAIR ENDONUCLEASE XPF"/>
    <property type="match status" value="1"/>
</dbReference>
<dbReference type="Gene3D" id="1.10.150.20">
    <property type="entry name" value="5' to 3' exonuclease, C-terminal subdomain"/>
    <property type="match status" value="1"/>
</dbReference>
<feature type="compositionally biased region" description="Acidic residues" evidence="10">
    <location>
        <begin position="677"/>
        <end position="688"/>
    </location>
</feature>
<dbReference type="HOGENOM" id="CLU_002265_2_0_1"/>
<feature type="compositionally biased region" description="Acidic residues" evidence="10">
    <location>
        <begin position="53"/>
        <end position="62"/>
    </location>
</feature>
<dbReference type="OrthoDB" id="361020at2759"/>
<dbReference type="FunCoup" id="A0A066WHY9">
    <property type="interactions" value="542"/>
</dbReference>
<comment type="similarity">
    <text evidence="2">Belongs to the XPF family.</text>
</comment>
<feature type="compositionally biased region" description="Low complexity" evidence="10">
    <location>
        <begin position="632"/>
        <end position="643"/>
    </location>
</feature>
<evidence type="ECO:0000256" key="5">
    <source>
        <dbReference type="ARBA" id="ARBA00022763"/>
    </source>
</evidence>
<evidence type="ECO:0000313" key="13">
    <source>
        <dbReference type="Proteomes" id="UP000027361"/>
    </source>
</evidence>
<dbReference type="GeneID" id="25265790"/>
<keyword evidence="3" id="KW-0540">Nuclease</keyword>
<evidence type="ECO:0000256" key="4">
    <source>
        <dbReference type="ARBA" id="ARBA00022759"/>
    </source>
</evidence>
<proteinExistence type="inferred from homology"/>
<feature type="region of interest" description="Disordered" evidence="10">
    <location>
        <begin position="518"/>
        <end position="538"/>
    </location>
</feature>
<feature type="compositionally biased region" description="Polar residues" evidence="10">
    <location>
        <begin position="575"/>
        <end position="586"/>
    </location>
</feature>
<evidence type="ECO:0000256" key="2">
    <source>
        <dbReference type="ARBA" id="ARBA00010015"/>
    </source>
</evidence>
<feature type="domain" description="ERCC4" evidence="11">
    <location>
        <begin position="843"/>
        <end position="923"/>
    </location>
</feature>
<dbReference type="AlphaFoldDB" id="A0A066WHY9"/>
<dbReference type="GO" id="GO:0000724">
    <property type="term" value="P:double-strand break repair via homologous recombination"/>
    <property type="evidence" value="ECO:0007669"/>
    <property type="project" value="TreeGrafter"/>
</dbReference>
<comment type="caution">
    <text evidence="12">The sequence shown here is derived from an EMBL/GenBank/DDBJ whole genome shotgun (WGS) entry which is preliminary data.</text>
</comment>
<dbReference type="PANTHER" id="PTHR10150:SF0">
    <property type="entry name" value="DNA REPAIR ENDONUCLEASE XPF"/>
    <property type="match status" value="1"/>
</dbReference>
<evidence type="ECO:0000256" key="7">
    <source>
        <dbReference type="ARBA" id="ARBA00023125"/>
    </source>
</evidence>
<dbReference type="GO" id="GO:0003684">
    <property type="term" value="F:damaged DNA binding"/>
    <property type="evidence" value="ECO:0007669"/>
    <property type="project" value="TreeGrafter"/>
</dbReference>
<keyword evidence="8" id="KW-0234">DNA repair</keyword>
<dbReference type="FunFam" id="3.40.50.10130:FF:000002">
    <property type="entry name" value="DNA repair endonuclease XPF"/>
    <property type="match status" value="1"/>
</dbReference>
<dbReference type="STRING" id="1037660.A0A066WHY9"/>
<evidence type="ECO:0000313" key="12">
    <source>
        <dbReference type="EMBL" id="KDN53411.1"/>
    </source>
</evidence>
<dbReference type="GO" id="GO:1901255">
    <property type="term" value="P:nucleotide-excision repair involved in interstrand cross-link repair"/>
    <property type="evidence" value="ECO:0007669"/>
    <property type="project" value="TreeGrafter"/>
</dbReference>
<dbReference type="GO" id="GO:0000712">
    <property type="term" value="P:resolution of meiotic recombination intermediates"/>
    <property type="evidence" value="ECO:0007669"/>
    <property type="project" value="TreeGrafter"/>
</dbReference>
<evidence type="ECO:0000256" key="10">
    <source>
        <dbReference type="SAM" id="MobiDB-lite"/>
    </source>
</evidence>
<evidence type="ECO:0000256" key="9">
    <source>
        <dbReference type="ARBA" id="ARBA00023242"/>
    </source>
</evidence>
<keyword evidence="6" id="KW-0378">Hydrolase</keyword>
<name>A0A066WHY9_TILAU</name>
<dbReference type="Gene3D" id="3.40.50.10130">
    <property type="match status" value="1"/>
</dbReference>
<dbReference type="OMA" id="THILDIM"/>
<feature type="region of interest" description="Disordered" evidence="10">
    <location>
        <begin position="575"/>
        <end position="652"/>
    </location>
</feature>
<protein>
    <recommendedName>
        <fullName evidence="11">ERCC4 domain-containing protein</fullName>
    </recommendedName>
</protein>
<evidence type="ECO:0000256" key="6">
    <source>
        <dbReference type="ARBA" id="ARBA00022801"/>
    </source>
</evidence>
<keyword evidence="7" id="KW-0238">DNA-binding</keyword>
<dbReference type="InterPro" id="IPR006166">
    <property type="entry name" value="ERCC4_domain"/>
</dbReference>
<dbReference type="InterPro" id="IPR011335">
    <property type="entry name" value="Restrct_endonuc-II-like"/>
</dbReference>
<dbReference type="EMBL" id="JMSN01000002">
    <property type="protein sequence ID" value="KDN53411.1"/>
    <property type="molecule type" value="Genomic_DNA"/>
</dbReference>
<feature type="region of interest" description="Disordered" evidence="10">
    <location>
        <begin position="37"/>
        <end position="62"/>
    </location>
</feature>
<dbReference type="RefSeq" id="XP_013246250.1">
    <property type="nucleotide sequence ID" value="XM_013390796.1"/>
</dbReference>
<keyword evidence="4" id="KW-0255">Endonuclease</keyword>
<dbReference type="Pfam" id="PF02732">
    <property type="entry name" value="ERCC4"/>
    <property type="match status" value="1"/>
</dbReference>
<evidence type="ECO:0000256" key="8">
    <source>
        <dbReference type="ARBA" id="ARBA00023204"/>
    </source>
</evidence>
<feature type="region of interest" description="Disordered" evidence="10">
    <location>
        <begin position="675"/>
        <end position="694"/>
    </location>
</feature>
<dbReference type="InParanoid" id="A0A066WHY9"/>
<evidence type="ECO:0000256" key="1">
    <source>
        <dbReference type="ARBA" id="ARBA00004123"/>
    </source>
</evidence>
<sequence>MASAERGEVVRHLSGPFLLPFHRAIIASLIPKDSADFAQGEGGAANGDRRVENEEDDEEEDDGNSLVILAKGLGMRRIISTILKIYDAPTNLIVVINATSEEEEGIGEELTTLGVRRPGLRVITHEMTAQKRQELYMAGGLLSVTSRILVVDMLLKRIPTELITGMVVLHAENVTPTSVEAFIVRIFREKNEDGFLKAFSDNPEHFAHGFTPLQTVMGQLQIRQVDIWPRFHKIVQKSLGAQRADVVELHQELSRSMLNIQTSIIECLEATICELKRTSVGVDTVEYTVENAIFHVFDAVVRRQLDPVWHRVSPKTKQLVSDLSTLRQLLTYLIQYDAVTFYSFLETILAANTSPASATGTVRQNQSPWLLMDAANTIFSEARRRVYIGEIAKPGPAQGKENMAAVAPDVIDDDEDEALLQSEAFSDKITGNSDGLNSAAALARASRTYSWLPDGIDLVLEELPKWKLLRDVMREIEEEIQAQEHLQDAWTNNTILVMTSSARTCSQVRELLATMQEGRGIQINGGKGEEGESDQRPGQRMMRRMLRHYFMWKRALGGMHGKGLWSKNNGASGTGNALNDWNGQADTSTSTSASTLGAEGRASSSEHLSEALKRKQAFRGQPPPGKRRRMRGGSATASASGGRKQAAANSGEAMYEEASDIAAFMRRAVKQANADLDNPDDAGQEEEGSGVNDLSVSTETLSELNFDIFFGLLSMQNLVVVRTYRDDEDDKVLQELKPRFIVMYDTQPAFIRRIEVYRRSNPGFGVRLYFMMYAESFEEQRYLSSIRREKESFEKLIREKSSMVLPLRADGRPAEQSADDRLLRTINSRIAGGQRTATSERPRIIVDMREFRSSLPSMLHAAGIDVVPCTLQVGDYILTPDICVERKSLTDLAQSFSSGRLYTQCELMSIHYKHPMLLIEFDQDKSFSLRSVNDAQGKARTFKESANRSELDIQSKLVLLTTTFPRLRIVWSSSPYATADIFEDIKQNFEEPDVAKVAGIGLEDDHGPQGSTEIVAGSSVVSFNTTNEHSFNLTPQDLLRAMPGINTRNYRYIMNQVRDIAELCDLTQEELQELLGIEAGRKLFKFINKDARKEGLQT</sequence>
<accession>A0A066WHY9</accession>
<reference evidence="12 13" key="1">
    <citation type="submission" date="2014-05" db="EMBL/GenBank/DDBJ databases">
        <title>Draft genome sequence of a rare smut relative, Tilletiaria anomala UBC 951.</title>
        <authorList>
            <consortium name="DOE Joint Genome Institute"/>
            <person name="Toome M."/>
            <person name="Kuo A."/>
            <person name="Henrissat B."/>
            <person name="Lipzen A."/>
            <person name="Tritt A."/>
            <person name="Yoshinaga Y."/>
            <person name="Zane M."/>
            <person name="Barry K."/>
            <person name="Grigoriev I.V."/>
            <person name="Spatafora J.W."/>
            <person name="Aimea M.C."/>
        </authorList>
    </citation>
    <scope>NUCLEOTIDE SEQUENCE [LARGE SCALE GENOMIC DNA]</scope>
    <source>
        <strain evidence="12 13">UBC 951</strain>
    </source>
</reference>
<gene>
    <name evidence="12" type="ORF">K437DRAFT_265777</name>
</gene>
<dbReference type="GO" id="GO:0000014">
    <property type="term" value="F:single-stranded DNA endodeoxyribonuclease activity"/>
    <property type="evidence" value="ECO:0007669"/>
    <property type="project" value="TreeGrafter"/>
</dbReference>
<keyword evidence="13" id="KW-1185">Reference proteome</keyword>
<dbReference type="InterPro" id="IPR047520">
    <property type="entry name" value="XPF_nuclease"/>
</dbReference>